<comment type="caution">
    <text evidence="2">The sequence shown here is derived from an EMBL/GenBank/DDBJ whole genome shotgun (WGS) entry which is preliminary data.</text>
</comment>
<accession>A0A645HJV8</accession>
<evidence type="ECO:0000313" key="2">
    <source>
        <dbReference type="EMBL" id="MPN38886.1"/>
    </source>
</evidence>
<sequence length="107" mass="12383">MEGWGDGFRFFAEYKDLRLPRCRLACRRKERGGQLLWTVSTDCFAKLVHLEGDVQGLRVDHNYFDLPAGSSREITVERLWGPPLPSRNVWLEALNEPRQEGNAHETL</sequence>
<gene>
    <name evidence="2" type="ORF">SDC9_186411</name>
</gene>
<dbReference type="InterPro" id="IPR041625">
    <property type="entry name" value="Beta-mannosidase_Ig"/>
</dbReference>
<dbReference type="SUPFAM" id="SSF49303">
    <property type="entry name" value="beta-Galactosidase/glucuronidase domain"/>
    <property type="match status" value="1"/>
</dbReference>
<dbReference type="EMBL" id="VSSQ01094379">
    <property type="protein sequence ID" value="MPN38886.1"/>
    <property type="molecule type" value="Genomic_DNA"/>
</dbReference>
<evidence type="ECO:0000259" key="1">
    <source>
        <dbReference type="Pfam" id="PF17753"/>
    </source>
</evidence>
<feature type="domain" description="Beta-mannosidase Ig-fold" evidence="1">
    <location>
        <begin position="29"/>
        <end position="78"/>
    </location>
</feature>
<dbReference type="InterPro" id="IPR036156">
    <property type="entry name" value="Beta-gal/glucu_dom_sf"/>
</dbReference>
<dbReference type="AlphaFoldDB" id="A0A645HJV8"/>
<protein>
    <recommendedName>
        <fullName evidence="1">Beta-mannosidase Ig-fold domain-containing protein</fullName>
    </recommendedName>
</protein>
<proteinExistence type="predicted"/>
<dbReference type="Gene3D" id="2.60.40.10">
    <property type="entry name" value="Immunoglobulins"/>
    <property type="match status" value="1"/>
</dbReference>
<organism evidence="2">
    <name type="scientific">bioreactor metagenome</name>
    <dbReference type="NCBI Taxonomy" id="1076179"/>
    <lineage>
        <taxon>unclassified sequences</taxon>
        <taxon>metagenomes</taxon>
        <taxon>ecological metagenomes</taxon>
    </lineage>
</organism>
<name>A0A645HJV8_9ZZZZ</name>
<dbReference type="InterPro" id="IPR013783">
    <property type="entry name" value="Ig-like_fold"/>
</dbReference>
<reference evidence="2" key="1">
    <citation type="submission" date="2019-08" db="EMBL/GenBank/DDBJ databases">
        <authorList>
            <person name="Kucharzyk K."/>
            <person name="Murdoch R.W."/>
            <person name="Higgins S."/>
            <person name="Loffler F."/>
        </authorList>
    </citation>
    <scope>NUCLEOTIDE SEQUENCE</scope>
</reference>
<dbReference type="Pfam" id="PF17753">
    <property type="entry name" value="Ig_mannosidase"/>
    <property type="match status" value="1"/>
</dbReference>